<sequence>MEQSTAGPSRRRGAPVRGAGVEASAGLTLGRGPRGVPHQGHPEAGRVPRRRPGQAPLSPAPPASPSDLIRSASATGSHGSRLCRGRRRPPRGPGRGRRTRPPWARRGHPHTGRVVVDLERRVSGGLPAPALRCARTAGERGGQPTSDGARGHGVLAAQGVVAGACSRSTASAQRSRTPTPSRLLSPRRSRTPPRSPPTTRARAVGAVVQGRRSASGGPP</sequence>
<feature type="compositionally biased region" description="Low complexity" evidence="1">
    <location>
        <begin position="152"/>
        <end position="184"/>
    </location>
</feature>
<evidence type="ECO:0000313" key="3">
    <source>
        <dbReference type="Proteomes" id="UP000823388"/>
    </source>
</evidence>
<name>A0A8T0P0Z3_PANVG</name>
<evidence type="ECO:0000256" key="1">
    <source>
        <dbReference type="SAM" id="MobiDB-lite"/>
    </source>
</evidence>
<dbReference type="EMBL" id="CM029052">
    <property type="protein sequence ID" value="KAG2555667.1"/>
    <property type="molecule type" value="Genomic_DNA"/>
</dbReference>
<dbReference type="Proteomes" id="UP000823388">
    <property type="component" value="Chromosome 8N"/>
</dbReference>
<proteinExistence type="predicted"/>
<keyword evidence="3" id="KW-1185">Reference proteome</keyword>
<feature type="compositionally biased region" description="Basic residues" evidence="1">
    <location>
        <begin position="81"/>
        <end position="111"/>
    </location>
</feature>
<accession>A0A8T0P0Z3</accession>
<organism evidence="2 3">
    <name type="scientific">Panicum virgatum</name>
    <name type="common">Blackwell switchgrass</name>
    <dbReference type="NCBI Taxonomy" id="38727"/>
    <lineage>
        <taxon>Eukaryota</taxon>
        <taxon>Viridiplantae</taxon>
        <taxon>Streptophyta</taxon>
        <taxon>Embryophyta</taxon>
        <taxon>Tracheophyta</taxon>
        <taxon>Spermatophyta</taxon>
        <taxon>Magnoliopsida</taxon>
        <taxon>Liliopsida</taxon>
        <taxon>Poales</taxon>
        <taxon>Poaceae</taxon>
        <taxon>PACMAD clade</taxon>
        <taxon>Panicoideae</taxon>
        <taxon>Panicodae</taxon>
        <taxon>Paniceae</taxon>
        <taxon>Panicinae</taxon>
        <taxon>Panicum</taxon>
        <taxon>Panicum sect. Hiantes</taxon>
    </lineage>
</organism>
<evidence type="ECO:0000313" key="2">
    <source>
        <dbReference type="EMBL" id="KAG2555667.1"/>
    </source>
</evidence>
<dbReference type="AlphaFoldDB" id="A0A8T0P0Z3"/>
<reference evidence="2" key="1">
    <citation type="submission" date="2020-05" db="EMBL/GenBank/DDBJ databases">
        <title>WGS assembly of Panicum virgatum.</title>
        <authorList>
            <person name="Lovell J.T."/>
            <person name="Jenkins J."/>
            <person name="Shu S."/>
            <person name="Juenger T.E."/>
            <person name="Schmutz J."/>
        </authorList>
    </citation>
    <scope>NUCLEOTIDE SEQUENCE</scope>
    <source>
        <strain evidence="2">AP13</strain>
    </source>
</reference>
<protein>
    <submittedName>
        <fullName evidence="2">Uncharacterized protein</fullName>
    </submittedName>
</protein>
<feature type="region of interest" description="Disordered" evidence="1">
    <location>
        <begin position="1"/>
        <end position="219"/>
    </location>
</feature>
<comment type="caution">
    <text evidence="2">The sequence shown here is derived from an EMBL/GenBank/DDBJ whole genome shotgun (WGS) entry which is preliminary data.</text>
</comment>
<gene>
    <name evidence="2" type="ORF">PVAP13_8NG036802</name>
</gene>